<evidence type="ECO:0000256" key="3">
    <source>
        <dbReference type="ARBA" id="ARBA00022737"/>
    </source>
</evidence>
<dbReference type="GO" id="GO:0036503">
    <property type="term" value="P:ERAD pathway"/>
    <property type="evidence" value="ECO:0007669"/>
    <property type="project" value="TreeGrafter"/>
</dbReference>
<sequence>MAEKELDLINKVDLRIALASTDEQLESSLKLYLAPLLLKLSSPHAQVRQAIFKIIQNTMTRLTAARTIRLPAVALLAQVKNPKVADGLDASTVRLYSLLFISKAIDRMSPDEKRELVPDVLHDISAFAPGIGARLFSIFCKLISGWKAPEHDSMEYQGLLKDLDFGAHTADEAFVCAKVARFLMLQPNSTPNPIPSPGLNIADVSFFSKDAGITYKTPQEIFLVKRDLMEFLKVGFSSSNLRLPLLVASSDSSSAINDSAEILYRKLNVDLEDEVFVGQLIDLFTGNEQSGTPPVNPVLQEKILSQLTRSVTATKNGNIAKVTNLGLSTSYSKLKQVTIQFIKWISVHSEDSESDASQSMLLFNKNMAQRLKESILNDGWPQALSVPGKSYTATMNQRSSQYEALCNILKVSPGLFLDEFTYLEFLFDSLEGESVDLRSTIQEGLSSLKVFLPKLSAEGKNQLKELGTKYLSSDSPKNDNIHSCRFMILKFINCCFPFNDCEARYLNVLGTAKTNRPETIEEATRGLHPHWFNITQSSNTNEFKSTLELLGQGNVVVFPNFEVLVQLIDERIKDASSSSIIFKAMGQAIEFVIQTLVMESIKGKSTVIVADEDWSVRLDKAIEVDTKVRQCLKHEIERLSASGGNSFTTLLNIIFSAFEGQYSDFSYVDKQITFESTFWKLLSLSSSTIVAGLSHLVEPFLKVLADRTLADLSLSQVARSASIIASHPVHSSDTVRALLMRLITADLPPHKSRANILVTGHLFSRLAFRQRLDAIDEELFKVFGAKLLVCLEDFSSYYQSLECIGEMAKYGLLGPELSYLDSDFLTKVVDIITPKVKKSDERTVLALSYISLAFKKNGASDSLTDFEQLIYDTHISKQTEYLFTSGEALSILAAGWDSSVLERSIDIQGESVTYIPRSTERLPVLLNTILKSCANTKPSLRKAGCIWLLSVVDFCSSSPVIKEHAAKIHLAFMKFLADRDELVQESASRGLSIVYDLGDVELKDSLVKGLLKSFTDKNSTSKLVSGTVDEDTELFDKDLLKTNDGSVSTYRDVLNLASDVGDPSLVYKFMSLAKSSTLWTSRKGMAFGLGSIMSKTSLDDMMAKNKSLATRLIPKLYRYKYDPSTSVSTSMNQIWNVLVTDSSKTIKAHFSDILDELLKGMGNKEWRVRQASTTAMNDLLNVVEFSVYEPRLEDIWNMSFRVLDDIKESVRKEASKVTRLLANILTNSRQQGGGLDKLIPFLLGNKGLLSEAEDIRSFALDTIFKLIKSNNKNIKQYIPILLENFIGLMSTLEPEIINYLVLNADKYNLKNNDIDARRLQSLGQSPMMDAIEKLIDQLDYEIMEESVKVIINSVKRSVGLPSKVCGSKVLVSLVNKKYEFTKPYGNRLIKAAMGQITNKNDTISSSYAISVGYLSRLSSVDVLVQYGQKLKGLYFESGDERNRLVAAIASESFSKYSNEKFESVAAEFLPLTFIGMNDIDKEVAKVFEKQWIENTSGSNVLKLYLAEVIDLMSSYIKSQNYQIRQNLAKSVVKLTNDINDFNGLSNNLIMKIFDSLIESCKGKSWQGKEQILEALVNYSIKLDSVLQQNDDLLQTISNVVLTEGKRKNKDYQRHALKTMGVFLHKFPNEELTEVYLEFMEQIINDEYEEDDSDEEDNMDVDNRSKKRINNSMNNKLEEEKIVYISNLFEAFSRASPSKEMFSLMSKSILKLLNDDNKFEITWRSKVCGNECFSRVITELGETEFEVESLFQIWKKLSEVCSNFNNIENVKVKFIRNSKQFIKYLKNLHYLDKVRAITSALETFNSDSTIIKAELSKS</sequence>
<dbReference type="InterPro" id="IPR055443">
    <property type="entry name" value="HEAT_ECM29"/>
</dbReference>
<dbReference type="Pfam" id="PF23731">
    <property type="entry name" value="ARM_ECM29_C"/>
    <property type="match status" value="1"/>
</dbReference>
<dbReference type="GO" id="GO:0005737">
    <property type="term" value="C:cytoplasm"/>
    <property type="evidence" value="ECO:0007669"/>
    <property type="project" value="UniProtKB-SubCell"/>
</dbReference>
<dbReference type="Pfam" id="PF24492">
    <property type="entry name" value="HEAT_ECM29"/>
    <property type="match status" value="1"/>
</dbReference>
<dbReference type="SUPFAM" id="SSF48371">
    <property type="entry name" value="ARM repeat"/>
    <property type="match status" value="3"/>
</dbReference>
<dbReference type="GO" id="GO:0043248">
    <property type="term" value="P:proteasome assembly"/>
    <property type="evidence" value="ECO:0007669"/>
    <property type="project" value="InterPro"/>
</dbReference>
<dbReference type="KEGG" id="cten:18249774"/>
<dbReference type="InterPro" id="IPR011989">
    <property type="entry name" value="ARM-like"/>
</dbReference>
<evidence type="ECO:0000256" key="4">
    <source>
        <dbReference type="ARBA" id="ARBA00022942"/>
    </source>
</evidence>
<keyword evidence="2" id="KW-0963">Cytoplasm</keyword>
<comment type="subcellular location">
    <subcellularLocation>
        <location evidence="1">Cytoplasm</location>
    </subcellularLocation>
</comment>
<dbReference type="Pfam" id="PF13001">
    <property type="entry name" value="ECM29_N"/>
    <property type="match status" value="1"/>
</dbReference>
<dbReference type="Proteomes" id="UP000000707">
    <property type="component" value="Unassembled WGS sequence"/>
</dbReference>
<gene>
    <name evidence="7" type="ORF">CANTEDRAFT_134147</name>
</gene>
<reference evidence="7 8" key="1">
    <citation type="journal article" date="2011" name="Proc. Natl. Acad. Sci. U.S.A.">
        <title>Comparative genomics of xylose-fermenting fungi for enhanced biofuel production.</title>
        <authorList>
            <person name="Wohlbach D.J."/>
            <person name="Kuo A."/>
            <person name="Sato T.K."/>
            <person name="Potts K.M."/>
            <person name="Salamov A.A."/>
            <person name="LaButti K.M."/>
            <person name="Sun H."/>
            <person name="Clum A."/>
            <person name="Pangilinan J.L."/>
            <person name="Lindquist E.A."/>
            <person name="Lucas S."/>
            <person name="Lapidus A."/>
            <person name="Jin M."/>
            <person name="Gunawan C."/>
            <person name="Balan V."/>
            <person name="Dale B.E."/>
            <person name="Jeffries T.W."/>
            <person name="Zinkel R."/>
            <person name="Barry K.W."/>
            <person name="Grigoriev I.V."/>
            <person name="Gasch A.P."/>
        </authorList>
    </citation>
    <scope>NUCLEOTIDE SEQUENCE [LARGE SCALE GENOMIC DNA]</scope>
    <source>
        <strain evidence="8">ATCC 10573 / BCRC 21748 / CBS 615 / JCM 9827 / NBRC 10315 / NRRL Y-1498 / VKM Y-70</strain>
    </source>
</reference>
<dbReference type="Gene3D" id="1.25.10.10">
    <property type="entry name" value="Leucine-rich Repeat Variant"/>
    <property type="match status" value="2"/>
</dbReference>
<dbReference type="GO" id="GO:0005634">
    <property type="term" value="C:nucleus"/>
    <property type="evidence" value="ECO:0007669"/>
    <property type="project" value="TreeGrafter"/>
</dbReference>
<dbReference type="HOGENOM" id="CLU_000880_1_1_1"/>
<evidence type="ECO:0000313" key="8">
    <source>
        <dbReference type="Proteomes" id="UP000000707"/>
    </source>
</evidence>
<dbReference type="GO" id="GO:0060090">
    <property type="term" value="F:molecular adaptor activity"/>
    <property type="evidence" value="ECO:0007669"/>
    <property type="project" value="InterPro"/>
</dbReference>
<organism evidence="8">
    <name type="scientific">Candida tenuis (strain ATCC 10573 / BCRC 21748 / CBS 615 / JCM 9827 / NBRC 10315 / NRRL Y-1498 / VKM Y-70)</name>
    <name type="common">Yeast</name>
    <name type="synonym">Yamadazyma tenuis</name>
    <dbReference type="NCBI Taxonomy" id="590646"/>
    <lineage>
        <taxon>Eukaryota</taxon>
        <taxon>Fungi</taxon>
        <taxon>Dikarya</taxon>
        <taxon>Ascomycota</taxon>
        <taxon>Saccharomycotina</taxon>
        <taxon>Pichiomycetes</taxon>
        <taxon>Debaryomycetaceae</taxon>
        <taxon>Yamadazyma</taxon>
    </lineage>
</organism>
<name>G3B0Z0_CANTC</name>
<dbReference type="STRING" id="590646.G3B0Z0"/>
<dbReference type="EMBL" id="GL996515">
    <property type="protein sequence ID" value="EGV64839.1"/>
    <property type="molecule type" value="Genomic_DNA"/>
</dbReference>
<protein>
    <recommendedName>
        <fullName evidence="9">ARM repeat-containing protein</fullName>
    </recommendedName>
</protein>
<evidence type="ECO:0000259" key="5">
    <source>
        <dbReference type="Pfam" id="PF13001"/>
    </source>
</evidence>
<proteinExistence type="predicted"/>
<evidence type="ECO:0008006" key="9">
    <source>
        <dbReference type="Google" id="ProtNLM"/>
    </source>
</evidence>
<evidence type="ECO:0000313" key="7">
    <source>
        <dbReference type="EMBL" id="EGV64839.1"/>
    </source>
</evidence>
<evidence type="ECO:0000256" key="2">
    <source>
        <dbReference type="ARBA" id="ARBA00022490"/>
    </source>
</evidence>
<dbReference type="InterPro" id="IPR016024">
    <property type="entry name" value="ARM-type_fold"/>
</dbReference>
<feature type="domain" description="Proteasome component Ecm29 N-terminal" evidence="5">
    <location>
        <begin position="9"/>
        <end position="510"/>
    </location>
</feature>
<dbReference type="OrthoDB" id="16066at2759"/>
<dbReference type="PANTHER" id="PTHR23346">
    <property type="entry name" value="TRANSLATIONAL ACTIVATOR GCN1-RELATED"/>
    <property type="match status" value="1"/>
</dbReference>
<keyword evidence="3" id="KW-0677">Repeat</keyword>
<accession>G3B0Z0</accession>
<evidence type="ECO:0000259" key="6">
    <source>
        <dbReference type="Pfam" id="PF24492"/>
    </source>
</evidence>
<dbReference type="PANTHER" id="PTHR23346:SF19">
    <property type="entry name" value="PROTEASOME ADAPTER AND SCAFFOLD PROTEIN ECM29"/>
    <property type="match status" value="1"/>
</dbReference>
<dbReference type="InterPro" id="IPR024372">
    <property type="entry name" value="Ecm29_N"/>
</dbReference>
<evidence type="ECO:0000256" key="1">
    <source>
        <dbReference type="ARBA" id="ARBA00004496"/>
    </source>
</evidence>
<dbReference type="GeneID" id="18249774"/>
<dbReference type="eggNOG" id="KOG0915">
    <property type="taxonomic scope" value="Eukaryota"/>
</dbReference>
<feature type="domain" description="Proteasome adapter and scaffold protein ECM29 HEAT-repeat" evidence="6">
    <location>
        <begin position="1274"/>
        <end position="1435"/>
    </location>
</feature>
<keyword evidence="8" id="KW-1185">Reference proteome</keyword>
<dbReference type="GO" id="GO:0000502">
    <property type="term" value="C:proteasome complex"/>
    <property type="evidence" value="ECO:0007669"/>
    <property type="project" value="UniProtKB-KW"/>
</dbReference>
<keyword evidence="4" id="KW-0647">Proteasome</keyword>